<feature type="domain" description="Cysteinyl-tRNA ligase anticodon binding" evidence="11">
    <location>
        <begin position="418"/>
        <end position="462"/>
    </location>
</feature>
<evidence type="ECO:0000256" key="8">
    <source>
        <dbReference type="ARBA" id="ARBA00023146"/>
    </source>
</evidence>
<dbReference type="CDD" id="cd00672">
    <property type="entry name" value="CysRS_core"/>
    <property type="match status" value="1"/>
</dbReference>
<keyword evidence="3 9" id="KW-0479">Metal-binding</keyword>
<dbReference type="EMBL" id="PFEF01000010">
    <property type="protein sequence ID" value="PJE64126.1"/>
    <property type="molecule type" value="Genomic_DNA"/>
</dbReference>
<dbReference type="Gene3D" id="3.40.50.620">
    <property type="entry name" value="HUPs"/>
    <property type="match status" value="1"/>
</dbReference>
<keyword evidence="4 9" id="KW-0547">Nucleotide-binding</keyword>
<feature type="short sequence motif" description="'KMSKS' region" evidence="9">
    <location>
        <begin position="278"/>
        <end position="282"/>
    </location>
</feature>
<evidence type="ECO:0000256" key="5">
    <source>
        <dbReference type="ARBA" id="ARBA00022833"/>
    </source>
</evidence>
<keyword evidence="7 9" id="KW-0648">Protein biosynthesis</keyword>
<evidence type="ECO:0000259" key="11">
    <source>
        <dbReference type="Pfam" id="PF23493"/>
    </source>
</evidence>
<sequence>MPLTIYNTLIRKKEIFKPLQKGSVGLYTCGPTVYNYAHIGNLRTYIFEDILKRTLKANGYTVKHVMNITDVGHLTSDEDTGEDKVEQEARKQKKTASDIARMYENAFKQDNEDLNILPPQIWCRATEHITEQINLIQTLEKKGFTYKTSDGIYFDTSRFPDYGILAKKNIAGIQPGMRVNEREKKNPTDFALWKFSPKEEKRQMEWESPWGIGFPGWHIECSAMSMKYLGTSFDIHCGGIDHIQIHHTNEIAQSEAATGKELARYWLHGEFLELKDGKMAKSEGTGITLATLKEKGFDPLDFRLLVLGTHYRTKLRFSWEALQAARTERLRLVNFYRWLKDEWNTSPQKETVDYKKYRDEFLHSINNDLNVPSALSTVWNLIHDYWRSGAGNNYEDIIKILDEFDSILGLKIKDSQLEIPQNIKALQKERDIARETKNWEEADQLRLKINEAGWDVSDRTDGSFVYPTFGS</sequence>
<evidence type="ECO:0000256" key="4">
    <source>
        <dbReference type="ARBA" id="ARBA00022741"/>
    </source>
</evidence>
<dbReference type="InterPro" id="IPR009080">
    <property type="entry name" value="tRNAsynth_Ia_anticodon-bd"/>
</dbReference>
<keyword evidence="9" id="KW-0963">Cytoplasm</keyword>
<gene>
    <name evidence="9" type="primary">cysS</name>
    <name evidence="12" type="ORF">COU90_04625</name>
</gene>
<organism evidence="12 13">
    <name type="scientific">Candidatus Ryanbacteria bacterium CG10_big_fil_rev_8_21_14_0_10_43_42</name>
    <dbReference type="NCBI Taxonomy" id="1974864"/>
    <lineage>
        <taxon>Bacteria</taxon>
        <taxon>Candidatus Ryaniibacteriota</taxon>
    </lineage>
</organism>
<feature type="binding site" evidence="9">
    <location>
        <position position="281"/>
    </location>
    <ligand>
        <name>ATP</name>
        <dbReference type="ChEBI" id="CHEBI:30616"/>
    </ligand>
</feature>
<accession>A0A2M8KW30</accession>
<feature type="short sequence motif" description="'HIGH' region" evidence="9">
    <location>
        <begin position="31"/>
        <end position="41"/>
    </location>
</feature>
<evidence type="ECO:0000313" key="12">
    <source>
        <dbReference type="EMBL" id="PJE64126.1"/>
    </source>
</evidence>
<keyword evidence="2 9" id="KW-0436">Ligase</keyword>
<evidence type="ECO:0000259" key="10">
    <source>
        <dbReference type="Pfam" id="PF01406"/>
    </source>
</evidence>
<dbReference type="InterPro" id="IPR056411">
    <property type="entry name" value="CysS_C"/>
</dbReference>
<comment type="subcellular location">
    <subcellularLocation>
        <location evidence="9">Cytoplasm</location>
    </subcellularLocation>
</comment>
<feature type="binding site" evidence="9">
    <location>
        <position position="221"/>
    </location>
    <ligand>
        <name>Zn(2+)</name>
        <dbReference type="ChEBI" id="CHEBI:29105"/>
    </ligand>
</feature>
<dbReference type="GO" id="GO:0008270">
    <property type="term" value="F:zinc ion binding"/>
    <property type="evidence" value="ECO:0007669"/>
    <property type="project" value="UniProtKB-UniRule"/>
</dbReference>
<evidence type="ECO:0000256" key="1">
    <source>
        <dbReference type="ARBA" id="ARBA00011245"/>
    </source>
</evidence>
<dbReference type="InterPro" id="IPR015803">
    <property type="entry name" value="Cys-tRNA-ligase"/>
</dbReference>
<dbReference type="SUPFAM" id="SSF47323">
    <property type="entry name" value="Anticodon-binding domain of a subclass of class I aminoacyl-tRNA synthetases"/>
    <property type="match status" value="1"/>
</dbReference>
<keyword evidence="8 9" id="KW-0030">Aminoacyl-tRNA synthetase</keyword>
<feature type="binding site" evidence="9">
    <location>
        <position position="250"/>
    </location>
    <ligand>
        <name>Zn(2+)</name>
        <dbReference type="ChEBI" id="CHEBI:29105"/>
    </ligand>
</feature>
<evidence type="ECO:0000256" key="7">
    <source>
        <dbReference type="ARBA" id="ARBA00022917"/>
    </source>
</evidence>
<dbReference type="PRINTS" id="PR00983">
    <property type="entry name" value="TRNASYNTHCYS"/>
</dbReference>
<evidence type="ECO:0000313" key="13">
    <source>
        <dbReference type="Proteomes" id="UP000229098"/>
    </source>
</evidence>
<evidence type="ECO:0000256" key="6">
    <source>
        <dbReference type="ARBA" id="ARBA00022840"/>
    </source>
</evidence>
<dbReference type="GO" id="GO:0005524">
    <property type="term" value="F:ATP binding"/>
    <property type="evidence" value="ECO:0007669"/>
    <property type="project" value="UniProtKB-UniRule"/>
</dbReference>
<comment type="caution">
    <text evidence="12">The sequence shown here is derived from an EMBL/GenBank/DDBJ whole genome shotgun (WGS) entry which is preliminary data.</text>
</comment>
<dbReference type="GO" id="GO:0004817">
    <property type="term" value="F:cysteine-tRNA ligase activity"/>
    <property type="evidence" value="ECO:0007669"/>
    <property type="project" value="UniProtKB-UniRule"/>
</dbReference>
<dbReference type="SUPFAM" id="SSF52374">
    <property type="entry name" value="Nucleotidylyl transferase"/>
    <property type="match status" value="1"/>
</dbReference>
<proteinExistence type="inferred from homology"/>
<feature type="binding site" evidence="9">
    <location>
        <position position="246"/>
    </location>
    <ligand>
        <name>Zn(2+)</name>
        <dbReference type="ChEBI" id="CHEBI:29105"/>
    </ligand>
</feature>
<evidence type="ECO:0000256" key="9">
    <source>
        <dbReference type="HAMAP-Rule" id="MF_00041"/>
    </source>
</evidence>
<feature type="domain" description="tRNA synthetases class I catalytic" evidence="10">
    <location>
        <begin position="16"/>
        <end position="326"/>
    </location>
</feature>
<protein>
    <recommendedName>
        <fullName evidence="9">Cysteine--tRNA ligase</fullName>
        <ecNumber evidence="9">6.1.1.16</ecNumber>
    </recommendedName>
    <alternativeName>
        <fullName evidence="9">Cysteinyl-tRNA synthetase</fullName>
        <shortName evidence="9">CysRS</shortName>
    </alternativeName>
</protein>
<dbReference type="HAMAP" id="MF_00041">
    <property type="entry name" value="Cys_tRNA_synth"/>
    <property type="match status" value="1"/>
</dbReference>
<dbReference type="PANTHER" id="PTHR10890">
    <property type="entry name" value="CYSTEINYL-TRNA SYNTHETASE"/>
    <property type="match status" value="1"/>
</dbReference>
<dbReference type="Proteomes" id="UP000229098">
    <property type="component" value="Unassembled WGS sequence"/>
</dbReference>
<dbReference type="InterPro" id="IPR032678">
    <property type="entry name" value="tRNA-synt_1_cat_dom"/>
</dbReference>
<dbReference type="NCBIfam" id="TIGR00435">
    <property type="entry name" value="cysS"/>
    <property type="match status" value="1"/>
</dbReference>
<comment type="cofactor">
    <cofactor evidence="9">
        <name>Zn(2+)</name>
        <dbReference type="ChEBI" id="CHEBI:29105"/>
    </cofactor>
    <text evidence="9">Binds 1 zinc ion per subunit.</text>
</comment>
<dbReference type="Pfam" id="PF01406">
    <property type="entry name" value="tRNA-synt_1e"/>
    <property type="match status" value="1"/>
</dbReference>
<comment type="similarity">
    <text evidence="9">Belongs to the class-I aminoacyl-tRNA synthetase family.</text>
</comment>
<comment type="catalytic activity">
    <reaction evidence="9">
        <text>tRNA(Cys) + L-cysteine + ATP = L-cysteinyl-tRNA(Cys) + AMP + diphosphate</text>
        <dbReference type="Rhea" id="RHEA:17773"/>
        <dbReference type="Rhea" id="RHEA-COMP:9661"/>
        <dbReference type="Rhea" id="RHEA-COMP:9679"/>
        <dbReference type="ChEBI" id="CHEBI:30616"/>
        <dbReference type="ChEBI" id="CHEBI:33019"/>
        <dbReference type="ChEBI" id="CHEBI:35235"/>
        <dbReference type="ChEBI" id="CHEBI:78442"/>
        <dbReference type="ChEBI" id="CHEBI:78517"/>
        <dbReference type="ChEBI" id="CHEBI:456215"/>
        <dbReference type="EC" id="6.1.1.16"/>
    </reaction>
</comment>
<dbReference type="PANTHER" id="PTHR10890:SF3">
    <property type="entry name" value="CYSTEINE--TRNA LIGASE, CYTOPLASMIC"/>
    <property type="match status" value="1"/>
</dbReference>
<reference evidence="13" key="1">
    <citation type="submission" date="2017-09" db="EMBL/GenBank/DDBJ databases">
        <title>Depth-based differentiation of microbial function through sediment-hosted aquifers and enrichment of novel symbionts in the deep terrestrial subsurface.</title>
        <authorList>
            <person name="Probst A.J."/>
            <person name="Ladd B."/>
            <person name="Jarett J.K."/>
            <person name="Geller-Mcgrath D.E."/>
            <person name="Sieber C.M.K."/>
            <person name="Emerson J.B."/>
            <person name="Anantharaman K."/>
            <person name="Thomas B.C."/>
            <person name="Malmstrom R."/>
            <person name="Stieglmeier M."/>
            <person name="Klingl A."/>
            <person name="Woyke T."/>
            <person name="Ryan C.M."/>
            <person name="Banfield J.F."/>
        </authorList>
    </citation>
    <scope>NUCLEOTIDE SEQUENCE [LARGE SCALE GENOMIC DNA]</scope>
</reference>
<feature type="binding site" evidence="9">
    <location>
        <position position="29"/>
    </location>
    <ligand>
        <name>Zn(2+)</name>
        <dbReference type="ChEBI" id="CHEBI:29105"/>
    </ligand>
</feature>
<dbReference type="Gene3D" id="1.20.120.1910">
    <property type="entry name" value="Cysteine-tRNA ligase, C-terminal anti-codon recognition domain"/>
    <property type="match status" value="1"/>
</dbReference>
<keyword evidence="6 9" id="KW-0067">ATP-binding</keyword>
<dbReference type="InterPro" id="IPR014729">
    <property type="entry name" value="Rossmann-like_a/b/a_fold"/>
</dbReference>
<evidence type="ECO:0000256" key="2">
    <source>
        <dbReference type="ARBA" id="ARBA00022598"/>
    </source>
</evidence>
<dbReference type="EC" id="6.1.1.16" evidence="9"/>
<keyword evidence="5 9" id="KW-0862">Zinc</keyword>
<dbReference type="InterPro" id="IPR024909">
    <property type="entry name" value="Cys-tRNA/MSH_ligase"/>
</dbReference>
<dbReference type="GO" id="GO:0006423">
    <property type="term" value="P:cysteinyl-tRNA aminoacylation"/>
    <property type="evidence" value="ECO:0007669"/>
    <property type="project" value="UniProtKB-UniRule"/>
</dbReference>
<dbReference type="Pfam" id="PF23493">
    <property type="entry name" value="CysS_C"/>
    <property type="match status" value="1"/>
</dbReference>
<evidence type="ECO:0000256" key="3">
    <source>
        <dbReference type="ARBA" id="ARBA00022723"/>
    </source>
</evidence>
<dbReference type="AlphaFoldDB" id="A0A2M8KW30"/>
<name>A0A2M8KW30_9BACT</name>
<dbReference type="GO" id="GO:0005829">
    <property type="term" value="C:cytosol"/>
    <property type="evidence" value="ECO:0007669"/>
    <property type="project" value="TreeGrafter"/>
</dbReference>
<comment type="subunit">
    <text evidence="1 9">Monomer.</text>
</comment>